<proteinExistence type="predicted"/>
<name>T1I471_RHOPR</name>
<dbReference type="Proteomes" id="UP000015103">
    <property type="component" value="Unassembled WGS sequence"/>
</dbReference>
<sequence length="224" mass="25008">MDTMGYQGGICAKKGEDRSFGRKDYGDCLLGFARNNPHRLSGKGVKLLQLVSVESHLNLNLYVIPKAAIGHLSAYDSFRAITLLEKGNSQREIARRLQGTSIQEGFLGALEKQEGFRGIQKDELQLKTYLFNDVPGERKLDKQYTHRAVVLHWPKESKRFQQPLASSGSSTATVQYFHPLALSANKELIKAEQLSFGIGHPLHPAAFYTQVEVIHICTIPDTVQ</sequence>
<dbReference type="EnsemblMetazoa" id="RPRC011090-RA">
    <property type="protein sequence ID" value="RPRC011090-PA"/>
    <property type="gene ID" value="RPRC011090"/>
</dbReference>
<reference evidence="1" key="1">
    <citation type="submission" date="2015-05" db="UniProtKB">
        <authorList>
            <consortium name="EnsemblMetazoa"/>
        </authorList>
    </citation>
    <scope>IDENTIFICATION</scope>
</reference>
<protein>
    <submittedName>
        <fullName evidence="1">Uncharacterized protein</fullName>
    </submittedName>
</protein>
<organism evidence="1 2">
    <name type="scientific">Rhodnius prolixus</name>
    <name type="common">Triatomid bug</name>
    <dbReference type="NCBI Taxonomy" id="13249"/>
    <lineage>
        <taxon>Eukaryota</taxon>
        <taxon>Metazoa</taxon>
        <taxon>Ecdysozoa</taxon>
        <taxon>Arthropoda</taxon>
        <taxon>Hexapoda</taxon>
        <taxon>Insecta</taxon>
        <taxon>Pterygota</taxon>
        <taxon>Neoptera</taxon>
        <taxon>Paraneoptera</taxon>
        <taxon>Hemiptera</taxon>
        <taxon>Heteroptera</taxon>
        <taxon>Panheteroptera</taxon>
        <taxon>Cimicomorpha</taxon>
        <taxon>Reduviidae</taxon>
        <taxon>Triatominae</taxon>
        <taxon>Rhodnius</taxon>
    </lineage>
</organism>
<dbReference type="HOGENOM" id="CLU_1236407_0_0_1"/>
<dbReference type="VEuPathDB" id="VectorBase:RPRC011090"/>
<dbReference type="EMBL" id="ACPB03000824">
    <property type="status" value="NOT_ANNOTATED_CDS"/>
    <property type="molecule type" value="Genomic_DNA"/>
</dbReference>
<dbReference type="AlphaFoldDB" id="T1I471"/>
<dbReference type="EMBL" id="ACPB03000825">
    <property type="status" value="NOT_ANNOTATED_CDS"/>
    <property type="molecule type" value="Genomic_DNA"/>
</dbReference>
<evidence type="ECO:0000313" key="2">
    <source>
        <dbReference type="Proteomes" id="UP000015103"/>
    </source>
</evidence>
<keyword evidence="2" id="KW-1185">Reference proteome</keyword>
<dbReference type="InParanoid" id="T1I471"/>
<evidence type="ECO:0000313" key="1">
    <source>
        <dbReference type="EnsemblMetazoa" id="RPRC011090-PA"/>
    </source>
</evidence>
<accession>T1I471</accession>